<dbReference type="RefSeq" id="WP_010049791.1">
    <property type="nucleotide sequence ID" value="NZ_CP025958.1"/>
</dbReference>
<evidence type="ECO:0000313" key="5">
    <source>
        <dbReference type="Proteomes" id="UP000245802"/>
    </source>
</evidence>
<dbReference type="OrthoDB" id="258252at2"/>
<dbReference type="Proteomes" id="UP000245802">
    <property type="component" value="Chromosome"/>
</dbReference>
<reference evidence="4 5" key="1">
    <citation type="submission" date="2018-01" db="EMBL/GenBank/DDBJ databases">
        <title>G. obscuriglobus.</title>
        <authorList>
            <person name="Franke J."/>
            <person name="Blomberg W."/>
            <person name="Selmecki A."/>
        </authorList>
    </citation>
    <scope>NUCLEOTIDE SEQUENCE [LARGE SCALE GENOMIC DNA]</scope>
    <source>
        <strain evidence="4 5">DSM 5831</strain>
    </source>
</reference>
<evidence type="ECO:0000256" key="2">
    <source>
        <dbReference type="ARBA" id="ARBA00022679"/>
    </source>
</evidence>
<dbReference type="GO" id="GO:0006601">
    <property type="term" value="P:creatine biosynthetic process"/>
    <property type="evidence" value="ECO:0007669"/>
    <property type="project" value="TreeGrafter"/>
</dbReference>
<keyword evidence="2 4" id="KW-0808">Transferase</keyword>
<proteinExistence type="inferred from homology"/>
<evidence type="ECO:0000313" key="4">
    <source>
        <dbReference type="EMBL" id="AWM40950.1"/>
    </source>
</evidence>
<dbReference type="PANTHER" id="PTHR10488">
    <property type="entry name" value="GLYCINE AMIDINOTRANSFERASE, MITOCHONDRIAL"/>
    <property type="match status" value="1"/>
</dbReference>
<name>A0A2Z3HHN9_9BACT</name>
<dbReference type="EMBL" id="CP025958">
    <property type="protein sequence ID" value="AWM40950.1"/>
    <property type="molecule type" value="Genomic_DNA"/>
</dbReference>
<dbReference type="PANTHER" id="PTHR10488:SF1">
    <property type="entry name" value="GLYCINE AMIDINOTRANSFERASE, MITOCHONDRIAL"/>
    <property type="match status" value="1"/>
</dbReference>
<feature type="region of interest" description="Disordered" evidence="3">
    <location>
        <begin position="171"/>
        <end position="190"/>
    </location>
</feature>
<gene>
    <name evidence="4" type="ORF">C1280_30850</name>
</gene>
<evidence type="ECO:0000256" key="3">
    <source>
        <dbReference type="SAM" id="MobiDB-lite"/>
    </source>
</evidence>
<sequence length="374" mass="42407">MPDIRTDKAPAPVVQSFNEWDPLEEVIVGTVLGATYPECGPVLAAAGEPDWLWHYQGVLVEEESVQAAHEQLEELVGVLRGEGVTVRRPDPFPHNVGYSTPFWQCRSGWNTANPRDLFLVVGDEIIECASPMRHRHFEPLAYRRLFTDYFRAGARLTSAPKPALREALYDHNGRTAGADTGKRIHPEGQPRRYPITELEPVWEAADFVRCGRDLFVIRSVATNALGIEWVRRHLGSGFRVHEIKTRCATPLHIDTTFVPLAPGKVLVNPDWINVAELPECLRKWDILQAPRPTYDPESPMASPQFSSQWLSMNVLSLDHERVVVDAQQHKLIRKLEEWGFTPVPIHFDHFGPFGGSFHCATLDVRRRGKLESYF</sequence>
<feature type="compositionally biased region" description="Basic and acidic residues" evidence="3">
    <location>
        <begin position="180"/>
        <end position="190"/>
    </location>
</feature>
<dbReference type="InterPro" id="IPR033195">
    <property type="entry name" value="AmidinoTrfase"/>
</dbReference>
<dbReference type="Gene3D" id="3.75.10.10">
    <property type="entry name" value="L-arginine/glycine Amidinotransferase, Chain A"/>
    <property type="match status" value="1"/>
</dbReference>
<dbReference type="GO" id="GO:0015068">
    <property type="term" value="F:glycine amidinotransferase activity"/>
    <property type="evidence" value="ECO:0007669"/>
    <property type="project" value="TreeGrafter"/>
</dbReference>
<comment type="similarity">
    <text evidence="1">Belongs to the amidinotransferase family.</text>
</comment>
<dbReference type="SUPFAM" id="SSF55909">
    <property type="entry name" value="Pentein"/>
    <property type="match status" value="1"/>
</dbReference>
<organism evidence="4 5">
    <name type="scientific">Gemmata obscuriglobus</name>
    <dbReference type="NCBI Taxonomy" id="114"/>
    <lineage>
        <taxon>Bacteria</taxon>
        <taxon>Pseudomonadati</taxon>
        <taxon>Planctomycetota</taxon>
        <taxon>Planctomycetia</taxon>
        <taxon>Gemmatales</taxon>
        <taxon>Gemmataceae</taxon>
        <taxon>Gemmata</taxon>
    </lineage>
</organism>
<dbReference type="KEGG" id="gog:C1280_30850"/>
<protein>
    <submittedName>
        <fullName evidence="4">Amidinotransferase</fullName>
    </submittedName>
</protein>
<dbReference type="AlphaFoldDB" id="A0A2Z3HHN9"/>
<evidence type="ECO:0000256" key="1">
    <source>
        <dbReference type="ARBA" id="ARBA00006943"/>
    </source>
</evidence>
<accession>A0A2Z3HHN9</accession>
<keyword evidence="5" id="KW-1185">Reference proteome</keyword>